<feature type="domain" description="HVO-2928 N-terminal" evidence="4">
    <location>
        <begin position="3"/>
        <end position="170"/>
    </location>
</feature>
<dbReference type="Proteomes" id="UP000199062">
    <property type="component" value="Unassembled WGS sequence"/>
</dbReference>
<evidence type="ECO:0000256" key="2">
    <source>
        <dbReference type="ARBA" id="ARBA00023163"/>
    </source>
</evidence>
<evidence type="ECO:0000313" key="6">
    <source>
        <dbReference type="Proteomes" id="UP000199062"/>
    </source>
</evidence>
<keyword evidence="2" id="KW-0804">Transcription</keyword>
<evidence type="ECO:0000256" key="1">
    <source>
        <dbReference type="ARBA" id="ARBA00023015"/>
    </source>
</evidence>
<protein>
    <submittedName>
        <fullName evidence="5">HTH DNA binding domain-containing protein</fullName>
    </submittedName>
</protein>
<evidence type="ECO:0000313" key="5">
    <source>
        <dbReference type="EMBL" id="SFR94397.1"/>
    </source>
</evidence>
<dbReference type="AlphaFoldDB" id="A0A1I6KT88"/>
<dbReference type="EMBL" id="FOZK01000001">
    <property type="protein sequence ID" value="SFR94397.1"/>
    <property type="molecule type" value="Genomic_DNA"/>
</dbReference>
<evidence type="ECO:0000259" key="4">
    <source>
        <dbReference type="Pfam" id="PF24281"/>
    </source>
</evidence>
<dbReference type="OrthoDB" id="198846at2157"/>
<keyword evidence="1" id="KW-0805">Transcription regulation</keyword>
<dbReference type="PANTHER" id="PTHR34236:SF1">
    <property type="entry name" value="DIMETHYL SULFOXIDE REDUCTASE TRANSCRIPTIONAL ACTIVATOR"/>
    <property type="match status" value="1"/>
</dbReference>
<dbReference type="InterPro" id="IPR007050">
    <property type="entry name" value="HTH_bacterioopsin"/>
</dbReference>
<evidence type="ECO:0000259" key="3">
    <source>
        <dbReference type="Pfam" id="PF04967"/>
    </source>
</evidence>
<dbReference type="InterPro" id="IPR056529">
    <property type="entry name" value="HVO_2928_N"/>
</dbReference>
<name>A0A1I6KT88_9EURY</name>
<sequence>MQEFEFVVAYEAGADRLMDVFREHPSLSVRSSACYTDDSSMWRMDHASGSREAMARFDETFLDDTRCNECLNAPDCNTTREYHVLDRQPRGRTVYTFREEVHRCHSVPHFVVDHVGDGAVLQSHRTDNEYRWKALFPDEQPVGELFDAIEAELRDGLTLELAHLTQSGNWSAETRTAHKLSPEQHEMLEAAVAAGYYERPRETTVEELADELDVARSTAQYRLREAEDAIVTEFVRDAL</sequence>
<accession>A0A1I6KT88</accession>
<dbReference type="RefSeq" id="WP_089815390.1">
    <property type="nucleotide sequence ID" value="NZ_FOZK01000001.1"/>
</dbReference>
<feature type="domain" description="HTH bat-type" evidence="3">
    <location>
        <begin position="180"/>
        <end position="231"/>
    </location>
</feature>
<proteinExistence type="predicted"/>
<keyword evidence="6" id="KW-1185">Reference proteome</keyword>
<reference evidence="5 6" key="1">
    <citation type="submission" date="2016-10" db="EMBL/GenBank/DDBJ databases">
        <authorList>
            <person name="de Groot N.N."/>
        </authorList>
    </citation>
    <scope>NUCLEOTIDE SEQUENCE [LARGE SCALE GENOMIC DNA]</scope>
    <source>
        <strain evidence="5 6">CGMCC 1.10457</strain>
    </source>
</reference>
<dbReference type="PANTHER" id="PTHR34236">
    <property type="entry name" value="DIMETHYL SULFOXIDE REDUCTASE TRANSCRIPTIONAL ACTIVATOR"/>
    <property type="match status" value="1"/>
</dbReference>
<dbReference type="Pfam" id="PF04967">
    <property type="entry name" value="HTH_10"/>
    <property type="match status" value="1"/>
</dbReference>
<gene>
    <name evidence="5" type="ORF">SAMN05216559_1516</name>
</gene>
<organism evidence="5 6">
    <name type="scientific">Halomicrobium zhouii</name>
    <dbReference type="NCBI Taxonomy" id="767519"/>
    <lineage>
        <taxon>Archaea</taxon>
        <taxon>Methanobacteriati</taxon>
        <taxon>Methanobacteriota</taxon>
        <taxon>Stenosarchaea group</taxon>
        <taxon>Halobacteria</taxon>
        <taxon>Halobacteriales</taxon>
        <taxon>Haloarculaceae</taxon>
        <taxon>Halomicrobium</taxon>
    </lineage>
</organism>
<dbReference type="Pfam" id="PF24281">
    <property type="entry name" value="HVO_2928_N"/>
    <property type="match status" value="1"/>
</dbReference>